<comment type="caution">
    <text evidence="8">The sequence shown here is derived from an EMBL/GenBank/DDBJ whole genome shotgun (WGS) entry which is preliminary data.</text>
</comment>
<evidence type="ECO:0000313" key="8">
    <source>
        <dbReference type="EMBL" id="RFU17243.1"/>
    </source>
</evidence>
<dbReference type="PANTHER" id="PTHR33452">
    <property type="entry name" value="OXIDOREDUCTASE CATD-RELATED"/>
    <property type="match status" value="1"/>
</dbReference>
<evidence type="ECO:0000256" key="1">
    <source>
        <dbReference type="ARBA" id="ARBA00004651"/>
    </source>
</evidence>
<sequence>MSFVPKRSEAGLSLLRVWAGVTLFLRHGWEKRPAHWTMFMAHFPNPLHIGGSASFLVAFFSDFVCGILLIIGLGTRWAALYCLCNIFVAWAFIHHFAFTGRGPQTDHGELIVLYLGMLLTLLIAGGGRYSLDAKITSKR</sequence>
<gene>
    <name evidence="8" type="ORF">D0Y96_09085</name>
</gene>
<keyword evidence="4 7" id="KW-0812">Transmembrane</keyword>
<evidence type="ECO:0000256" key="5">
    <source>
        <dbReference type="ARBA" id="ARBA00022989"/>
    </source>
</evidence>
<dbReference type="PANTHER" id="PTHR33452:SF1">
    <property type="entry name" value="INNER MEMBRANE PROTEIN YPHA-RELATED"/>
    <property type="match status" value="1"/>
</dbReference>
<feature type="transmembrane region" description="Helical" evidence="7">
    <location>
        <begin position="78"/>
        <end position="98"/>
    </location>
</feature>
<feature type="transmembrane region" description="Helical" evidence="7">
    <location>
        <begin position="12"/>
        <end position="29"/>
    </location>
</feature>
<evidence type="ECO:0000256" key="3">
    <source>
        <dbReference type="ARBA" id="ARBA00022475"/>
    </source>
</evidence>
<evidence type="ECO:0000256" key="6">
    <source>
        <dbReference type="ARBA" id="ARBA00023136"/>
    </source>
</evidence>
<comment type="subcellular location">
    <subcellularLocation>
        <location evidence="1">Cell membrane</location>
        <topology evidence="1">Multi-pass membrane protein</topology>
    </subcellularLocation>
</comment>
<keyword evidence="5 7" id="KW-1133">Transmembrane helix</keyword>
<proteinExistence type="inferred from homology"/>
<evidence type="ECO:0000256" key="4">
    <source>
        <dbReference type="ARBA" id="ARBA00022692"/>
    </source>
</evidence>
<evidence type="ECO:0000256" key="2">
    <source>
        <dbReference type="ARBA" id="ARBA00006679"/>
    </source>
</evidence>
<keyword evidence="9" id="KW-1185">Reference proteome</keyword>
<dbReference type="InterPro" id="IPR051907">
    <property type="entry name" value="DoxX-like_oxidoreductase"/>
</dbReference>
<dbReference type="InterPro" id="IPR032808">
    <property type="entry name" value="DoxX"/>
</dbReference>
<organism evidence="8 9">
    <name type="scientific">Paracidobacterium acidisoli</name>
    <dbReference type="NCBI Taxonomy" id="2303751"/>
    <lineage>
        <taxon>Bacteria</taxon>
        <taxon>Pseudomonadati</taxon>
        <taxon>Acidobacteriota</taxon>
        <taxon>Terriglobia</taxon>
        <taxon>Terriglobales</taxon>
        <taxon>Acidobacteriaceae</taxon>
        <taxon>Paracidobacterium</taxon>
    </lineage>
</organism>
<comment type="similarity">
    <text evidence="2">Belongs to the DoxX family.</text>
</comment>
<feature type="transmembrane region" description="Helical" evidence="7">
    <location>
        <begin position="110"/>
        <end position="131"/>
    </location>
</feature>
<dbReference type="GO" id="GO:0005886">
    <property type="term" value="C:plasma membrane"/>
    <property type="evidence" value="ECO:0007669"/>
    <property type="project" value="UniProtKB-SubCell"/>
</dbReference>
<dbReference type="Proteomes" id="UP000264702">
    <property type="component" value="Unassembled WGS sequence"/>
</dbReference>
<feature type="transmembrane region" description="Helical" evidence="7">
    <location>
        <begin position="49"/>
        <end position="71"/>
    </location>
</feature>
<accession>A0A372IRT8</accession>
<name>A0A372IRT8_9BACT</name>
<evidence type="ECO:0000256" key="7">
    <source>
        <dbReference type="SAM" id="Phobius"/>
    </source>
</evidence>
<evidence type="ECO:0000313" key="9">
    <source>
        <dbReference type="Proteomes" id="UP000264702"/>
    </source>
</evidence>
<reference evidence="8 9" key="1">
    <citation type="submission" date="2018-08" db="EMBL/GenBank/DDBJ databases">
        <title>Acidipila sp. 4G-K13, an acidobacterium isolated from forest soil.</title>
        <authorList>
            <person name="Gao Z.-H."/>
            <person name="Qiu L.-H."/>
        </authorList>
    </citation>
    <scope>NUCLEOTIDE SEQUENCE [LARGE SCALE GENOMIC DNA]</scope>
    <source>
        <strain evidence="8 9">4G-K13</strain>
    </source>
</reference>
<dbReference type="AlphaFoldDB" id="A0A372IRT8"/>
<dbReference type="EMBL" id="QVQT01000003">
    <property type="protein sequence ID" value="RFU17243.1"/>
    <property type="molecule type" value="Genomic_DNA"/>
</dbReference>
<dbReference type="OrthoDB" id="121506at2"/>
<keyword evidence="3" id="KW-1003">Cell membrane</keyword>
<dbReference type="Pfam" id="PF07681">
    <property type="entry name" value="DoxX"/>
    <property type="match status" value="1"/>
</dbReference>
<keyword evidence="6 7" id="KW-0472">Membrane</keyword>
<protein>
    <submittedName>
        <fullName evidence="8">DoxX family protein</fullName>
    </submittedName>
</protein>